<dbReference type="AlphaFoldDB" id="A0A844GE43"/>
<keyword evidence="1" id="KW-1133">Transmembrane helix</keyword>
<reference evidence="2 3" key="1">
    <citation type="submission" date="2019-11" db="EMBL/GenBank/DDBJ databases">
        <title>Draft genome sequence of Paludibacterium sp. dN18-1.</title>
        <authorList>
            <person name="Im W.-T."/>
        </authorList>
    </citation>
    <scope>NUCLEOTIDE SEQUENCE [LARGE SCALE GENOMIC DNA]</scope>
    <source>
        <strain evidence="3">dN 18-1</strain>
    </source>
</reference>
<name>A0A844GE43_9NEIS</name>
<dbReference type="EMBL" id="WLYX01000001">
    <property type="protein sequence ID" value="MTD33187.1"/>
    <property type="molecule type" value="Genomic_DNA"/>
</dbReference>
<organism evidence="2 3">
    <name type="scientific">Paludibacterium denitrificans</name>
    <dbReference type="NCBI Taxonomy" id="2675226"/>
    <lineage>
        <taxon>Bacteria</taxon>
        <taxon>Pseudomonadati</taxon>
        <taxon>Pseudomonadota</taxon>
        <taxon>Betaproteobacteria</taxon>
        <taxon>Neisseriales</taxon>
        <taxon>Chromobacteriaceae</taxon>
        <taxon>Paludibacterium</taxon>
    </lineage>
</organism>
<dbReference type="RefSeq" id="WP_230369977.1">
    <property type="nucleotide sequence ID" value="NZ_WLYX01000001.1"/>
</dbReference>
<dbReference type="Proteomes" id="UP000446658">
    <property type="component" value="Unassembled WGS sequence"/>
</dbReference>
<proteinExistence type="predicted"/>
<comment type="caution">
    <text evidence="2">The sequence shown here is derived from an EMBL/GenBank/DDBJ whole genome shotgun (WGS) entry which is preliminary data.</text>
</comment>
<gene>
    <name evidence="2" type="ORF">GKE73_08610</name>
</gene>
<feature type="transmembrane region" description="Helical" evidence="1">
    <location>
        <begin position="15"/>
        <end position="34"/>
    </location>
</feature>
<evidence type="ECO:0000256" key="1">
    <source>
        <dbReference type="SAM" id="Phobius"/>
    </source>
</evidence>
<dbReference type="Gene3D" id="3.30.450.20">
    <property type="entry name" value="PAS domain"/>
    <property type="match status" value="1"/>
</dbReference>
<keyword evidence="1" id="KW-0812">Transmembrane</keyword>
<sequence>MADTGSEPRQRRFRLSGWIAVPLVVVVFLGLYWLELLSAQRTLVETTTQKSQLRAERTASAVALQVATMMRGLDFVLQNMANDYASRGIAGLEVSINNAQAAYPDGTFLQLAVADVNGNVLYSNMGFKGRLSVADRPYFRAHLGTSNARLFIDRLSHGANLAPMVAAFLTPGVPPWPACRGGDCRRHAAVSG</sequence>
<accession>A0A844GE43</accession>
<evidence type="ECO:0000313" key="3">
    <source>
        <dbReference type="Proteomes" id="UP000446658"/>
    </source>
</evidence>
<protein>
    <submittedName>
        <fullName evidence="2">Uncharacterized protein</fullName>
    </submittedName>
</protein>
<evidence type="ECO:0000313" key="2">
    <source>
        <dbReference type="EMBL" id="MTD33187.1"/>
    </source>
</evidence>
<keyword evidence="3" id="KW-1185">Reference proteome</keyword>
<keyword evidence="1" id="KW-0472">Membrane</keyword>